<organism evidence="1 2">
    <name type="scientific">Muricoccus pecuniae</name>
    <dbReference type="NCBI Taxonomy" id="693023"/>
    <lineage>
        <taxon>Bacteria</taxon>
        <taxon>Pseudomonadati</taxon>
        <taxon>Pseudomonadota</taxon>
        <taxon>Alphaproteobacteria</taxon>
        <taxon>Acetobacterales</taxon>
        <taxon>Roseomonadaceae</taxon>
        <taxon>Muricoccus</taxon>
    </lineage>
</organism>
<dbReference type="EMBL" id="JACIJD010000008">
    <property type="protein sequence ID" value="MBB5693964.1"/>
    <property type="molecule type" value="Genomic_DNA"/>
</dbReference>
<gene>
    <name evidence="1" type="ORF">FHS87_002004</name>
</gene>
<comment type="caution">
    <text evidence="1">The sequence shown here is derived from an EMBL/GenBank/DDBJ whole genome shotgun (WGS) entry which is preliminary data.</text>
</comment>
<name>A0A840YJ19_9PROT</name>
<accession>A0A840YJ19</accession>
<evidence type="ECO:0000313" key="1">
    <source>
        <dbReference type="EMBL" id="MBB5693964.1"/>
    </source>
</evidence>
<evidence type="ECO:0000313" key="2">
    <source>
        <dbReference type="Proteomes" id="UP000580654"/>
    </source>
</evidence>
<dbReference type="RefSeq" id="WP_184517124.1">
    <property type="nucleotide sequence ID" value="NZ_JACIJD010000008.1"/>
</dbReference>
<reference evidence="1 2" key="1">
    <citation type="submission" date="2020-08" db="EMBL/GenBank/DDBJ databases">
        <title>Genomic Encyclopedia of Type Strains, Phase IV (KMG-IV): sequencing the most valuable type-strain genomes for metagenomic binning, comparative biology and taxonomic classification.</title>
        <authorList>
            <person name="Goeker M."/>
        </authorList>
    </citation>
    <scope>NUCLEOTIDE SEQUENCE [LARGE SCALE GENOMIC DNA]</scope>
    <source>
        <strain evidence="1 2">DSM 25622</strain>
    </source>
</reference>
<dbReference type="AlphaFoldDB" id="A0A840YJ19"/>
<keyword evidence="2" id="KW-1185">Reference proteome</keyword>
<dbReference type="Proteomes" id="UP000580654">
    <property type="component" value="Unassembled WGS sequence"/>
</dbReference>
<proteinExistence type="predicted"/>
<sequence>MLDALMGYGTGSGASAVHYPLLDALGDTLRTGPAQPSPRQWPASRVDIALPELLRRVAAGVRSHRSAA</sequence>
<protein>
    <submittedName>
        <fullName evidence="1">Uncharacterized protein</fullName>
    </submittedName>
</protein>